<sequence>MPILFKRAIIIPLLGLLITCLSQASASASATNEYLTWTDKGNGIGFIDLGFTLDNLDPFVQDKYTLTVNPTSPYPDNFSPVVNLEIQSSFNMTSNLSTEFQMTPKEYNLKSYASIKVTLSPPKEKSYLLAANYQFKVITSINSAGVGFGHKAQVFYLNIPDAGSIPSQNDSNWTLDHFLKHADNMANTFIPRLHALLEKRFGFAGTYTYIKPMPSPNAAELSAHTQAAYDAYAARLEKWLNYEIANASLSNYRADTDPVDQENAAPSDSLCVNLYSANKVLISNWDILFTVLINKFNGLFELSDQNAFKNLSSEVRTFDQKFPELIKANSKCMELYGQKSQLDFLITKIDGLQNFVTQAELDLAALAESDYPVIDGEEVIETALTYSKRKDGRYIIMLESDLTDEELIVKASKKGHKTIKYTVTTNQDGIKRFTTTRNIQNYKLKVYFQGELVDRIYVKD</sequence>
<dbReference type="EMBL" id="CAFAAY010000030">
    <property type="protein sequence ID" value="CAB4813410.1"/>
    <property type="molecule type" value="Genomic_DNA"/>
</dbReference>
<accession>A0A6J7EDU3</accession>
<protein>
    <submittedName>
        <fullName evidence="2">Unannotated protein</fullName>
    </submittedName>
</protein>
<gene>
    <name evidence="1" type="ORF">UFOPK3124_00572</name>
    <name evidence="2" type="ORF">UFOPK3480_00415</name>
</gene>
<name>A0A6J7EDU3_9ZZZZ</name>
<dbReference type="AlphaFoldDB" id="A0A6J7EDU3"/>
<organism evidence="2">
    <name type="scientific">freshwater metagenome</name>
    <dbReference type="NCBI Taxonomy" id="449393"/>
    <lineage>
        <taxon>unclassified sequences</taxon>
        <taxon>metagenomes</taxon>
        <taxon>ecological metagenomes</taxon>
    </lineage>
</organism>
<evidence type="ECO:0000313" key="2">
    <source>
        <dbReference type="EMBL" id="CAB4881166.1"/>
    </source>
</evidence>
<reference evidence="2" key="1">
    <citation type="submission" date="2020-05" db="EMBL/GenBank/DDBJ databases">
        <authorList>
            <person name="Chiriac C."/>
            <person name="Salcher M."/>
            <person name="Ghai R."/>
            <person name="Kavagutti S V."/>
        </authorList>
    </citation>
    <scope>NUCLEOTIDE SEQUENCE</scope>
</reference>
<dbReference type="EMBL" id="CAFBLY010000021">
    <property type="protein sequence ID" value="CAB4881166.1"/>
    <property type="molecule type" value="Genomic_DNA"/>
</dbReference>
<proteinExistence type="predicted"/>
<evidence type="ECO:0000313" key="1">
    <source>
        <dbReference type="EMBL" id="CAB4813410.1"/>
    </source>
</evidence>